<proteinExistence type="predicted"/>
<dbReference type="AlphaFoldDB" id="D8IZD1"/>
<dbReference type="InterPro" id="IPR043128">
    <property type="entry name" value="Rev_trsase/Diguanyl_cyclase"/>
</dbReference>
<feature type="coiled-coil region" evidence="3">
    <location>
        <begin position="154"/>
        <end position="199"/>
    </location>
</feature>
<dbReference type="PANTHER" id="PTHR45138:SF9">
    <property type="entry name" value="DIGUANYLATE CYCLASE DGCM-RELATED"/>
    <property type="match status" value="1"/>
</dbReference>
<dbReference type="eggNOG" id="COG3850">
    <property type="taxonomic scope" value="Bacteria"/>
</dbReference>
<keyword evidence="8" id="KW-1185">Reference proteome</keyword>
<sequence length="369" mass="41098">MALGNIIDSSGAQVHIEEDGSQSAVRPGFLNAATSHRFPILYRDEHGVMHDIGSWTVYSSRHVVIGKVAYGFTLILINSVIKTLVLWFIFLYVFRRWLGQPITRLADFVRELDLNQMETPRSIHLPGRRRHELHFLADAINLMLAKLHRHTIHNHALYKELEQEKQSLSALNRSLELRIAERTRDLAQANEQLRSLSLTDGLTGIANRRSFDETLEQEWRRSMRHGTPLMLAFIDVDWFKPYNDHYGHLAGDAVLRQVAQTLRQSIARVGDTVARYGGEEFAIIAADTDGQAGADMLRRMCDAVHALAIAHAGSAMGRITISAGVASCNPGQPGAGLDGLLQAADAALYRAKMEGRNRVVLATELIVSP</sequence>
<evidence type="ECO:0000259" key="5">
    <source>
        <dbReference type="PROSITE" id="PS50885"/>
    </source>
</evidence>
<evidence type="ECO:0000256" key="2">
    <source>
        <dbReference type="ARBA" id="ARBA00034247"/>
    </source>
</evidence>
<dbReference type="InterPro" id="IPR000160">
    <property type="entry name" value="GGDEF_dom"/>
</dbReference>
<dbReference type="GO" id="GO:0052621">
    <property type="term" value="F:diguanylate cyclase activity"/>
    <property type="evidence" value="ECO:0007669"/>
    <property type="project" value="UniProtKB-EC"/>
</dbReference>
<evidence type="ECO:0000256" key="4">
    <source>
        <dbReference type="SAM" id="Phobius"/>
    </source>
</evidence>
<dbReference type="GO" id="GO:0016020">
    <property type="term" value="C:membrane"/>
    <property type="evidence" value="ECO:0007669"/>
    <property type="project" value="InterPro"/>
</dbReference>
<dbReference type="EC" id="2.7.7.65" evidence="1"/>
<gene>
    <name evidence="7" type="ordered locus">Hsero_0732</name>
</gene>
<dbReference type="Gene3D" id="3.30.70.270">
    <property type="match status" value="1"/>
</dbReference>
<dbReference type="Gene3D" id="6.10.340.10">
    <property type="match status" value="1"/>
</dbReference>
<evidence type="ECO:0000313" key="8">
    <source>
        <dbReference type="Proteomes" id="UP000000329"/>
    </source>
</evidence>
<dbReference type="PROSITE" id="PS50885">
    <property type="entry name" value="HAMP"/>
    <property type="match status" value="1"/>
</dbReference>
<dbReference type="Proteomes" id="UP000000329">
    <property type="component" value="Chromosome"/>
</dbReference>
<dbReference type="InterPro" id="IPR029787">
    <property type="entry name" value="Nucleotide_cyclase"/>
</dbReference>
<dbReference type="InterPro" id="IPR050469">
    <property type="entry name" value="Diguanylate_Cyclase"/>
</dbReference>
<dbReference type="InterPro" id="IPR003660">
    <property type="entry name" value="HAMP_dom"/>
</dbReference>
<keyword evidence="4" id="KW-1133">Transmembrane helix</keyword>
<reference evidence="7 8" key="1">
    <citation type="submission" date="2010-04" db="EMBL/GenBank/DDBJ databases">
        <title>The genome of Herbaspirillum seropedicae SmR1, an endophytic, nitrogen-fixing, plant-growth promoting beta-Proteobacteria.</title>
        <authorList>
            <person name="Pedrosa F.O."/>
            <person name="Monteiro R.A."/>
            <person name="Wassem R."/>
            <person name="Cruz L.M."/>
            <person name="Ayub R.A."/>
            <person name="Colauto N.B."/>
            <person name="Fernandez M.A."/>
            <person name="Fungaro M.H.P."/>
            <person name="Grisard E.C."/>
            <person name="Hungria M."/>
            <person name="Madeira H.M.F."/>
            <person name="Nodari R.O."/>
            <person name="Osaku C.A."/>
            <person name="Petzl-Erler M.L."/>
            <person name="Terenzi H."/>
            <person name="Vieira L.G.E."/>
            <person name="Almeida M.I.M."/>
            <person name="Alves L.R."/>
            <person name="Arantes O.M.N."/>
            <person name="Balsanelli E."/>
            <person name="Barcellos F.G."/>
            <person name="Baura V.A."/>
            <person name="Binde D.R."/>
            <person name="Campo R.J."/>
            <person name="Chubatsu L.S."/>
            <person name="Chueire L.M.O."/>
            <person name="Ciferri R.R."/>
            <person name="Correa L.C."/>
            <person name="da Conceicao Silva J.L."/>
            <person name="Dabul A.N.G."/>
            <person name="Dambros B.P."/>
            <person name="Faoro H."/>
            <person name="Favetti A."/>
            <person name="Friedermann G."/>
            <person name="Furlaneto M.C."/>
            <person name="Gasques L.S."/>
            <person name="Gimenes C.C.T."/>
            <person name="Gioppo N.M.R."/>
            <person name="Glienke-Blanco C."/>
            <person name="Godoy L.P."/>
            <person name="Guerra M.P."/>
            <person name="Karp S."/>
            <person name="Kava-Cordeiro V."/>
            <person name="Margarido V.P."/>
            <person name="Mathioni S.M."/>
            <person name="Menck-Soares M.A."/>
            <person name="Murace N.K."/>
            <person name="Nicolas M.F."/>
            <person name="Oliveira C.E.C."/>
            <person name="Pagnan N.A.B."/>
            <person name="Pamphile J.A."/>
            <person name="Patussi E.V."/>
            <person name="Pereira L.F.P."/>
            <person name="Pereira-Ferrari L."/>
            <person name="Pinto F.G.S."/>
            <person name="Precoma C."/>
            <person name="Prioli A.J."/>
            <person name="Prioli S.M.A.P."/>
            <person name="Raittz R.T."/>
            <person name="Ramos H.J.O."/>
            <person name="Ribeiro E.M.S.F."/>
            <person name="Rigo L.U."/>
            <person name="Rocha C.L.M.S.C."/>
            <person name="Rocha S.N."/>
            <person name="Santos K."/>
            <person name="Satori D."/>
            <person name="Silva A.G."/>
            <person name="Simao R.C.G."/>
            <person name="Soares M.A.M."/>
            <person name="Souza E.M."/>
            <person name="Steffens M.B.R."/>
            <person name="Steindel M."/>
            <person name="Tadra-Sfeir M.Z."/>
            <person name="Takahashi E.K."/>
            <person name="Torres R.A."/>
            <person name="Valle J.S."/>
            <person name="Vernal J.I."/>
            <person name="Vilas-Boas L.A."/>
            <person name="Watanabe M.A.E."/>
            <person name="Weiss V.A."/>
            <person name="Yates M.A."/>
            <person name="Souza E.M."/>
        </authorList>
    </citation>
    <scope>NUCLEOTIDE SEQUENCE [LARGE SCALE GENOMIC DNA]</scope>
    <source>
        <strain evidence="7 8">SmR1</strain>
    </source>
</reference>
<keyword evidence="4" id="KW-0472">Membrane</keyword>
<evidence type="ECO:0000256" key="1">
    <source>
        <dbReference type="ARBA" id="ARBA00012528"/>
    </source>
</evidence>
<dbReference type="EMBL" id="CP002039">
    <property type="protein sequence ID" value="ADJ62251.1"/>
    <property type="molecule type" value="Genomic_DNA"/>
</dbReference>
<evidence type="ECO:0000313" key="7">
    <source>
        <dbReference type="EMBL" id="ADJ62251.1"/>
    </source>
</evidence>
<name>D8IZD1_HERSS</name>
<feature type="transmembrane region" description="Helical" evidence="4">
    <location>
        <begin position="68"/>
        <end position="94"/>
    </location>
</feature>
<dbReference type="KEGG" id="hse:Hsero_0732"/>
<feature type="domain" description="HAMP" evidence="5">
    <location>
        <begin position="96"/>
        <end position="152"/>
    </location>
</feature>
<protein>
    <recommendedName>
        <fullName evidence="1">diguanylate cyclase</fullName>
        <ecNumber evidence="1">2.7.7.65</ecNumber>
    </recommendedName>
</protein>
<evidence type="ECO:0000256" key="3">
    <source>
        <dbReference type="SAM" id="Coils"/>
    </source>
</evidence>
<accession>D8IZD1</accession>
<dbReference type="CDD" id="cd01949">
    <property type="entry name" value="GGDEF"/>
    <property type="match status" value="1"/>
</dbReference>
<dbReference type="NCBIfam" id="TIGR00254">
    <property type="entry name" value="GGDEF"/>
    <property type="match status" value="1"/>
</dbReference>
<dbReference type="eggNOG" id="COG3706">
    <property type="taxonomic scope" value="Bacteria"/>
</dbReference>
<dbReference type="SMART" id="SM00267">
    <property type="entry name" value="GGDEF"/>
    <property type="match status" value="1"/>
</dbReference>
<evidence type="ECO:0000259" key="6">
    <source>
        <dbReference type="PROSITE" id="PS50887"/>
    </source>
</evidence>
<dbReference type="GO" id="GO:0007165">
    <property type="term" value="P:signal transduction"/>
    <property type="evidence" value="ECO:0007669"/>
    <property type="project" value="InterPro"/>
</dbReference>
<keyword evidence="3" id="KW-0175">Coiled coil</keyword>
<dbReference type="PROSITE" id="PS50887">
    <property type="entry name" value="GGDEF"/>
    <property type="match status" value="1"/>
</dbReference>
<keyword evidence="4" id="KW-0812">Transmembrane</keyword>
<dbReference type="Pfam" id="PF00990">
    <property type="entry name" value="GGDEF"/>
    <property type="match status" value="1"/>
</dbReference>
<dbReference type="HOGENOM" id="CLU_749585_0_0_4"/>
<organism evidence="7 8">
    <name type="scientific">Herbaspirillum seropedicae (strain SmR1)</name>
    <dbReference type="NCBI Taxonomy" id="757424"/>
    <lineage>
        <taxon>Bacteria</taxon>
        <taxon>Pseudomonadati</taxon>
        <taxon>Pseudomonadota</taxon>
        <taxon>Betaproteobacteria</taxon>
        <taxon>Burkholderiales</taxon>
        <taxon>Oxalobacteraceae</taxon>
        <taxon>Herbaspirillum</taxon>
    </lineage>
</organism>
<dbReference type="STRING" id="757424.Hsero_0732"/>
<dbReference type="PANTHER" id="PTHR45138">
    <property type="entry name" value="REGULATORY COMPONENTS OF SENSORY TRANSDUCTION SYSTEM"/>
    <property type="match status" value="1"/>
</dbReference>
<dbReference type="SUPFAM" id="SSF55073">
    <property type="entry name" value="Nucleotide cyclase"/>
    <property type="match status" value="1"/>
</dbReference>
<dbReference type="FunFam" id="3.30.70.270:FF:000001">
    <property type="entry name" value="Diguanylate cyclase domain protein"/>
    <property type="match status" value="1"/>
</dbReference>
<feature type="domain" description="GGDEF" evidence="6">
    <location>
        <begin position="227"/>
        <end position="364"/>
    </location>
</feature>
<comment type="catalytic activity">
    <reaction evidence="2">
        <text>2 GTP = 3',3'-c-di-GMP + 2 diphosphate</text>
        <dbReference type="Rhea" id="RHEA:24898"/>
        <dbReference type="ChEBI" id="CHEBI:33019"/>
        <dbReference type="ChEBI" id="CHEBI:37565"/>
        <dbReference type="ChEBI" id="CHEBI:58805"/>
        <dbReference type="EC" id="2.7.7.65"/>
    </reaction>
</comment>